<dbReference type="OrthoDB" id="77931at2759"/>
<organism evidence="2 3">
    <name type="scientific">Paramecium sonneborni</name>
    <dbReference type="NCBI Taxonomy" id="65129"/>
    <lineage>
        <taxon>Eukaryota</taxon>
        <taxon>Sar</taxon>
        <taxon>Alveolata</taxon>
        <taxon>Ciliophora</taxon>
        <taxon>Intramacronucleata</taxon>
        <taxon>Oligohymenophorea</taxon>
        <taxon>Peniculida</taxon>
        <taxon>Parameciidae</taxon>
        <taxon>Paramecium</taxon>
    </lineage>
</organism>
<feature type="transmembrane region" description="Helical" evidence="1">
    <location>
        <begin position="2656"/>
        <end position="2682"/>
    </location>
</feature>
<dbReference type="PANTHER" id="PTHR11319:SF35">
    <property type="entry name" value="OUTER MEMBRANE PROTEIN PMPC-RELATED"/>
    <property type="match status" value="1"/>
</dbReference>
<keyword evidence="1" id="KW-0812">Transmembrane</keyword>
<comment type="caution">
    <text evidence="2">The sequence shown here is derived from an EMBL/GenBank/DDBJ whole genome shotgun (WGS) entry which is preliminary data.</text>
</comment>
<dbReference type="EMBL" id="CAJJDN010000023">
    <property type="protein sequence ID" value="CAD8067414.1"/>
    <property type="molecule type" value="Genomic_DNA"/>
</dbReference>
<feature type="transmembrane region" description="Helical" evidence="1">
    <location>
        <begin position="2466"/>
        <end position="2486"/>
    </location>
</feature>
<feature type="transmembrane region" description="Helical" evidence="1">
    <location>
        <begin position="2429"/>
        <end position="2454"/>
    </location>
</feature>
<gene>
    <name evidence="2" type="ORF">PSON_ATCC_30995.1.T0230001</name>
</gene>
<dbReference type="Proteomes" id="UP000692954">
    <property type="component" value="Unassembled WGS sequence"/>
</dbReference>
<feature type="transmembrane region" description="Helical" evidence="1">
    <location>
        <begin position="2382"/>
        <end position="2403"/>
    </location>
</feature>
<name>A0A8S1LXP0_9CILI</name>
<keyword evidence="3" id="KW-1185">Reference proteome</keyword>
<feature type="transmembrane region" description="Helical" evidence="1">
    <location>
        <begin position="2322"/>
        <end position="2341"/>
    </location>
</feature>
<proteinExistence type="predicted"/>
<evidence type="ECO:0000313" key="3">
    <source>
        <dbReference type="Proteomes" id="UP000692954"/>
    </source>
</evidence>
<keyword evidence="1" id="KW-1133">Transmembrane helix</keyword>
<evidence type="ECO:0000313" key="2">
    <source>
        <dbReference type="EMBL" id="CAD8067414.1"/>
    </source>
</evidence>
<feature type="transmembrane region" description="Helical" evidence="1">
    <location>
        <begin position="2517"/>
        <end position="2543"/>
    </location>
</feature>
<evidence type="ECO:0000256" key="1">
    <source>
        <dbReference type="SAM" id="Phobius"/>
    </source>
</evidence>
<protein>
    <submittedName>
        <fullName evidence="2">Uncharacterized protein</fullName>
    </submittedName>
</protein>
<dbReference type="InterPro" id="IPR006212">
    <property type="entry name" value="Furin_repeat"/>
</dbReference>
<accession>A0A8S1LXP0</accession>
<reference evidence="2" key="1">
    <citation type="submission" date="2021-01" db="EMBL/GenBank/DDBJ databases">
        <authorList>
            <consortium name="Genoscope - CEA"/>
            <person name="William W."/>
        </authorList>
    </citation>
    <scope>NUCLEOTIDE SEQUENCE</scope>
</reference>
<keyword evidence="1" id="KW-0472">Membrane</keyword>
<dbReference type="CDD" id="cd00064">
    <property type="entry name" value="FU"/>
    <property type="match status" value="1"/>
</dbReference>
<sequence length="2771" mass="324124">MKSLLNSYNQIYRKIITIQEDQLSQESCIAFGMWSKYNPLNILSIKEGIGQFQSNCFQLIKMDDVASNSLNFIYSDCLNYNSKQIVKSIMFISEQDEQFNLYKYLDPFQYENVWYHFQFISWPLKKKVELIIIQQENTILKETIENISFFNEYQVFFTLGESFKVVESKLDLIQQGTFYSQFPGQIVSYDLFIDEIPTTFDFQQFAIEEYQSLADCICKINEQAQLEDFDLNDLDYKIYMSENINCDYSALSGWIKVYDVNQQSNEFTYQIMKMSSNIGNNLLLNENISTFQFFYLISSIETKIIIKTYSYNFPILTKDNLDKNLLYQKNDIKQWHYFHLELLDKKFNIMITFYNENGIQIYEAEEQVIQFNNQQFTLSYGNIIKDSQNYLIVTLKQLFYKNCKEDNRIKKCHYSCLDCDGPNISNCLSCSVESQRIYFSEYQQCRCPLSQLDYENKCINNEDLNINLVDQQTAQQNCKMGYFQLDRECIRCPSIIKDNLLTCLECVGNQQWNLNSICYKDFYLPYSLKNQYPFISIENYYLFDGSDLILCLFCDLGNLFNQFDLQNQEKIFEMFQFYTQGFLSYCSNTMDINNIETCQKCIISNCVLCEIHIDQQFCLRCSTNYEPINGKCIFQAVKFSQQSCKPPYYASFAQQCKLCSLINCRFCFEYILNSQKISLYNLNQELIEEREEDIRIGCVQCNDGYIFDFNIGQCIQQIPKIRECLSSFVKNSQEECIISTLENFQITRIINKCDNYLKNCLYCALDRNQEVFCIECIDGFILQDQQCYMNEEIGSNYEIDLWIQKIKGYFFVFVDKQLSNDEDYINNCGRSCIKCITQDKQYICDKCNTNYFDYSIRIQQGFYCLECPQLCQVCQTREFSNIKTVNPFFFIDINNAMLTQECIIPKIDPFIIYDPYLKFASYCLDGNCNNGLQLKHWQNNCFLDKFPRWSFLGENIEYMNQIGLRSLTFSIFFEIDTELCVNYQDMVAQASIKKDVFTLRNANLQLISINQFSYLGERSMNFYDYENISMINTEFIFLKSLEKYFYFENLYNAINLTLINFRIKDSDIANVTSLFYIQQLGSIQMQNFSITNSTFKNFSLFNLVLLRFDGEIIIDSLFISNCTFIDSQLFLFSQSLDKIQINNLILDQCKFYNFSLFSLFINYAKVSAFDMKNVKLQRNNIQNSKLIFCQQLITINLINLLLKSNYLVNSIILGFSSSLNAHNLQIIDNQFIQSSIIESLQVTNDNHTQVVIAELFILKNVLQYSNLISIFQNSYSNELEIFITQVQIQQNSKLITTNQLCQIFNLNSQKLNLNNFIIVDNFEILLFYLYDNLDIKLINLILKNQAVQQKVFLSSNCFQKSNIQNQLLLIRGFDNIQIENCDIINSSSIDESLIQIDTSKSKLLLGSIYIKNVRFQGNLLQQLNQIQFFSLLSIVPDNQIEIIIENLIYQNNFMHVYQEGSLKQSALLLYISSTSSNVFVNNLNCFYNSMTNSSNSFIIIRSNISKFSNIQITNHNILPYNIWKDYYPIKVNNENDQEETNNFIMQIYHIKSVGGVAFIETSLFSCSNCSFQDILVSASSVFEIDTLNEGIIMISNFSINSTRFSLKEIESSGCLTINSQNSLLSLQILSAQFLNVINKMSTSIFSITPSLLKNNIIIQDIQILNCISLINQIIRIQFINQIGGQNQISLINIRILQNQKEWEKYFQIIGLLTSSELLQITSEDNSLIYLENCNFYIEDLTIEGMYITPFLKLINVQRLSMINLKIQHIQSIKTQNLIQISQTIQTKSIIYLKQINIKKGYLFQSNSQSSQQPINFQIDYYILGCQIINNLLQIEQPIDYFSLNLNQLQQSNYQHNAIIQIVNMIDIEDNIYQTSLYGIVYFDISLFQQLKISKLNCNYNFVNEYGCLHFVGNNSVESQILIKDSNFINNNGTKGVAIKVTEISIYIKNCKIASNFARTQGGGLYIQITSNLFRIENTQILNNKAQEGGGIYFQNNNNLNQKNFNNSFLLFNQASIYGNNLIESPTHLKLFINSKEMPDEKQIQNNIATSILKIKPYTIIEQGRKIQTKQLIIPSNQKIDIYQLFITKGFFYQSYIQNISLYFQNSKGELLYKQLNSTCNVSSVIIQNNGTEIQDQRYNTTVQYQSINNNFELGILSFNFDPYQSEYDYIKILSQCKTQYSQQQKIFNYIMNAKSFKCQLGEFYVDNGCQICVWSQGFYSVTYNSIKCSIYDKIKFKNITSNMINLYEGYWRPNYLSDYTESCYKSPEYCQGGWEVGDSICSMGRKGALCEMCDIFNVRGEGSFFKNQQDLTCLSCSQNDNIILPFSFALFQALLSIFLSLKSIRRSNQLFTQLRIFEKFSKIIFKLNQDHEGILLKMLLNYLWIFSVIFTFNINFSFSFTFIEQSSNSFYFMVNNLDCYFSNLDIEMIYVKIIFIQILMLLQFKLILALSFVYHNIINSQMDNSLLSNTLLCLYVFNYGGLIKMFCSALSSRQISNINYIQGDVSLLYDTQIHQQWVYFIIVPLLLIYGCIIPFSLFLITYLKRDILYLIKLRKHICYLFNEYNDNNYYWEQIKLLQKAIIILITTYFENNILLKTSLLGLCLLSYQTIAAKNKPYIISKLNNLDLQSGQICSITIFLAATKYESQNSNNNTISTFLSIVLLILMIKLCYPFIYNIFTVYYKKYSYFILSKIYSLSKHMSINSQFIQRFGDYLARENERQIKLKKNFTKLKEYILPKYKNQNKFFKLLSKKGHLKSNTNSGSYLIKGTND</sequence>
<dbReference type="PANTHER" id="PTHR11319">
    <property type="entry name" value="G PROTEIN-COUPLED RECEPTOR-RELATED"/>
    <property type="match status" value="1"/>
</dbReference>